<reference evidence="2 3" key="1">
    <citation type="submission" date="2022-05" db="EMBL/GenBank/DDBJ databases">
        <authorList>
            <consortium name="Genoscope - CEA"/>
            <person name="William W."/>
        </authorList>
    </citation>
    <scope>NUCLEOTIDE SEQUENCE [LARGE SCALE GENOMIC DNA]</scope>
</reference>
<evidence type="ECO:0000313" key="3">
    <source>
        <dbReference type="Proteomes" id="UP001159405"/>
    </source>
</evidence>
<dbReference type="EMBL" id="CALNXK010000126">
    <property type="protein sequence ID" value="CAH3163558.1"/>
    <property type="molecule type" value="Genomic_DNA"/>
</dbReference>
<evidence type="ECO:0000256" key="1">
    <source>
        <dbReference type="SAM" id="Coils"/>
    </source>
</evidence>
<accession>A0ABN8QFT8</accession>
<feature type="coiled-coil region" evidence="1">
    <location>
        <begin position="139"/>
        <end position="201"/>
    </location>
</feature>
<protein>
    <submittedName>
        <fullName evidence="2">Uncharacterized protein</fullName>
    </submittedName>
</protein>
<evidence type="ECO:0000313" key="2">
    <source>
        <dbReference type="EMBL" id="CAH3163558.1"/>
    </source>
</evidence>
<sequence>MSDRLEGYDLNKFKQNISLSTEHCLNYVKQDCIDGDNIAFTVNIPNEHLRSWRDLREEWGLLCQFSYVEILNAMIDEYGVKIKEDCARIDGLLQRSSGTVKSNCRKLQGRARLQYLSNIRKIAIRQDELINVGLIEEELNITKENARGLLKENEQLQKRCEELYTELQSALQTKKEVENKLDDVENNYETILSKNKDLREYIDRMPIVKNSGKVVSEVGERQQRRKLKELKTQVERTLWFAETYGLSLDSVSLTDQKEVTHTLTFSRDDKKQFKDLPEEEKDKIKQILIIQDKFSIGDAAYHELTMTQTGEALPRSYLIRQCKESLNGLIHIERTPGKAEGAQLNFRDELCSTIHEHMRKHATTDEMDQPLKYKVKLSGDGAKMTRLTGFVVMSFSLLDDEDAVMSSKGNHTVAVIKGKESYELLQTSCARIFADVNRIVKDGKIEVDGKEIAIEMHLGGDYKFLLLVLGLKGATSDYACIWCTIHKNVRHDMTKPMNHYWENGKRTIDEMKRCSLKQQFCCEHPPLLDIPLENVVLDELHLMLRVTDKLTKNLVTEAISRDKKNNLIMAPRDRTITHLDSLVKVICSCGVSFSVWEKQNADGKGSGLYDFTSLMGTDKKLLLEKLPAKLDGIISRATSTTVIKLWQDFNDIYKKDLHIKNPTDEDIDNYFAKVTAWVNLFQSLGGKLEGYGKAKVTPYIHCMVYHIPYFMAKHKGMKKFSGQGVEKLNDDCRRIHLQQSNKWDAAKDVLMVGKRIKMLGEFERTKRQYKKADNNYWAGGITESRAKRPRFSNDEESQESRVDEIDRLTPEMIKARLTDLGFKTRAKKLKRLQEIYRAALQSVSNEQT</sequence>
<dbReference type="Proteomes" id="UP001159405">
    <property type="component" value="Unassembled WGS sequence"/>
</dbReference>
<comment type="caution">
    <text evidence="2">The sequence shown here is derived from an EMBL/GenBank/DDBJ whole genome shotgun (WGS) entry which is preliminary data.</text>
</comment>
<dbReference type="PANTHER" id="PTHR31424:SF3">
    <property type="entry name" value="RING-TYPE DOMAIN-CONTAINING PROTEIN"/>
    <property type="match status" value="1"/>
</dbReference>
<dbReference type="PANTHER" id="PTHR31424">
    <property type="entry name" value="PROTEIN CBG23806"/>
    <property type="match status" value="1"/>
</dbReference>
<proteinExistence type="predicted"/>
<gene>
    <name evidence="2" type="ORF">PLOB_00005894</name>
</gene>
<name>A0ABN8QFT8_9CNID</name>
<organism evidence="2 3">
    <name type="scientific">Porites lobata</name>
    <dbReference type="NCBI Taxonomy" id="104759"/>
    <lineage>
        <taxon>Eukaryota</taxon>
        <taxon>Metazoa</taxon>
        <taxon>Cnidaria</taxon>
        <taxon>Anthozoa</taxon>
        <taxon>Hexacorallia</taxon>
        <taxon>Scleractinia</taxon>
        <taxon>Fungiina</taxon>
        <taxon>Poritidae</taxon>
        <taxon>Porites</taxon>
    </lineage>
</organism>
<keyword evidence="3" id="KW-1185">Reference proteome</keyword>
<keyword evidence="1" id="KW-0175">Coiled coil</keyword>